<dbReference type="Pfam" id="PF01381">
    <property type="entry name" value="HTH_3"/>
    <property type="match status" value="1"/>
</dbReference>
<dbReference type="SUPFAM" id="SSF47413">
    <property type="entry name" value="lambda repressor-like DNA-binding domains"/>
    <property type="match status" value="1"/>
</dbReference>
<dbReference type="AlphaFoldDB" id="A0A7Z0HX34"/>
<organism evidence="2 3">
    <name type="scientific">Rhabdonatronobacter sediminivivens</name>
    <dbReference type="NCBI Taxonomy" id="2743469"/>
    <lineage>
        <taxon>Bacteria</taxon>
        <taxon>Pseudomonadati</taxon>
        <taxon>Pseudomonadota</taxon>
        <taxon>Alphaproteobacteria</taxon>
        <taxon>Rhodobacterales</taxon>
        <taxon>Paracoccaceae</taxon>
        <taxon>Rhabdonatronobacter</taxon>
    </lineage>
</organism>
<dbReference type="InterPro" id="IPR001387">
    <property type="entry name" value="Cro/C1-type_HTH"/>
</dbReference>
<reference evidence="2 3" key="1">
    <citation type="journal article" date="2000" name="Arch. Microbiol.">
        <title>Rhodobaca bogoriensis gen. nov. and sp. nov., an alkaliphilic purple nonsulfur bacterium from African Rift Valley soda lakes.</title>
        <authorList>
            <person name="Milford A.D."/>
            <person name="Achenbach L.A."/>
            <person name="Jung D.O."/>
            <person name="Madigan M.T."/>
        </authorList>
    </citation>
    <scope>NUCLEOTIDE SEQUENCE [LARGE SCALE GENOMIC DNA]</scope>
    <source>
        <strain evidence="2 3">2376</strain>
    </source>
</reference>
<dbReference type="Proteomes" id="UP000529417">
    <property type="component" value="Unassembled WGS sequence"/>
</dbReference>
<evidence type="ECO:0000313" key="2">
    <source>
        <dbReference type="EMBL" id="NYS23642.1"/>
    </source>
</evidence>
<accession>A0A7Z0HX34</accession>
<evidence type="ECO:0000313" key="3">
    <source>
        <dbReference type="Proteomes" id="UP000529417"/>
    </source>
</evidence>
<name>A0A7Z0HX34_9RHOB</name>
<comment type="caution">
    <text evidence="2">The sequence shown here is derived from an EMBL/GenBank/DDBJ whole genome shotgun (WGS) entry which is preliminary data.</text>
</comment>
<keyword evidence="3" id="KW-1185">Reference proteome</keyword>
<dbReference type="EMBL" id="JACBXS010000002">
    <property type="protein sequence ID" value="NYS23642.1"/>
    <property type="molecule type" value="Genomic_DNA"/>
</dbReference>
<dbReference type="InterPro" id="IPR010982">
    <property type="entry name" value="Lambda_DNA-bd_dom_sf"/>
</dbReference>
<protein>
    <submittedName>
        <fullName evidence="2">Helix-turn-helix transcriptional regulator</fullName>
    </submittedName>
</protein>
<dbReference type="PROSITE" id="PS50943">
    <property type="entry name" value="HTH_CROC1"/>
    <property type="match status" value="1"/>
</dbReference>
<sequence length="135" mass="14511">MNDIDRHVGQRIRAHRLMAGISQNELGEAIGVRFQQVQKYETGQNRISASRLCAIATRLGVPVRVFFEGISTLPESVGSGGQDSAAQDISGNELSLSLMRKTALLSQAQRRAICAMIDAMVEPGAKAASARTEQA</sequence>
<gene>
    <name evidence="2" type="ORF">HUK65_01460</name>
</gene>
<dbReference type="SMART" id="SM00530">
    <property type="entry name" value="HTH_XRE"/>
    <property type="match status" value="1"/>
</dbReference>
<dbReference type="CDD" id="cd00093">
    <property type="entry name" value="HTH_XRE"/>
    <property type="match status" value="1"/>
</dbReference>
<feature type="domain" description="HTH cro/C1-type" evidence="1">
    <location>
        <begin position="12"/>
        <end position="66"/>
    </location>
</feature>
<dbReference type="Gene3D" id="1.10.260.40">
    <property type="entry name" value="lambda repressor-like DNA-binding domains"/>
    <property type="match status" value="1"/>
</dbReference>
<evidence type="ECO:0000259" key="1">
    <source>
        <dbReference type="PROSITE" id="PS50943"/>
    </source>
</evidence>
<dbReference type="RefSeq" id="WP_179904346.1">
    <property type="nucleotide sequence ID" value="NZ_JACBXS010000002.1"/>
</dbReference>
<dbReference type="GO" id="GO:0003677">
    <property type="term" value="F:DNA binding"/>
    <property type="evidence" value="ECO:0007669"/>
    <property type="project" value="InterPro"/>
</dbReference>
<proteinExistence type="predicted"/>